<dbReference type="AlphaFoldDB" id="A0A9P2Z105"/>
<dbReference type="Proteomes" id="UP000265645">
    <property type="component" value="Unassembled WGS sequence"/>
</dbReference>
<accession>A0A9P2Z105</accession>
<dbReference type="EMBL" id="BDVT01000093">
    <property type="protein sequence ID" value="GBV21869.1"/>
    <property type="molecule type" value="Genomic_DNA"/>
</dbReference>
<name>A0A9P2Z105_STAAU</name>
<evidence type="ECO:0000313" key="2">
    <source>
        <dbReference type="Proteomes" id="UP000265645"/>
    </source>
</evidence>
<sequence length="36" mass="4258">MLDIVENITLESVNETSELFLNFDQLVDSRLEMENR</sequence>
<organism evidence="1 2">
    <name type="scientific">Staphylococcus aureus</name>
    <dbReference type="NCBI Taxonomy" id="1280"/>
    <lineage>
        <taxon>Bacteria</taxon>
        <taxon>Bacillati</taxon>
        <taxon>Bacillota</taxon>
        <taxon>Bacilli</taxon>
        <taxon>Bacillales</taxon>
        <taxon>Staphylococcaceae</taxon>
        <taxon>Staphylococcus</taxon>
    </lineage>
</organism>
<protein>
    <submittedName>
        <fullName evidence="1">Zinc-dependent peptidase, M16 family</fullName>
    </submittedName>
</protein>
<gene>
    <name evidence="1" type="ORF">M1K003_2897</name>
</gene>
<reference evidence="2" key="1">
    <citation type="submission" date="2017-08" db="EMBL/GenBank/DDBJ databases">
        <title>Protection against atopic dermatitis through acquisition of Staphylococcus quorum-sensing agr mutations in the skin.</title>
        <authorList>
            <person name="Nakamura Y."/>
            <person name="Takahashi H."/>
            <person name="Takaya A."/>
            <person name="Inoue Y."/>
            <person name="Katayama Y."/>
            <person name="Kusuya Y."/>
            <person name="Shoji T."/>
            <person name="Takada S."/>
            <person name="Nakagawa S."/>
            <person name="Oguma R."/>
            <person name="Ozawa N."/>
            <person name="Yamaide F."/>
            <person name="Suzuki S."/>
            <person name="Villaruz A."/>
            <person name="Otto M."/>
            <person name="Matsue H."/>
            <person name="Nunez G."/>
            <person name="Shimojo N."/>
        </authorList>
    </citation>
    <scope>NUCLEOTIDE SEQUENCE [LARGE SCALE GENOMIC DNA]</scope>
    <source>
        <strain evidence="2">M1K003</strain>
    </source>
</reference>
<comment type="caution">
    <text evidence="1">The sequence shown here is derived from an EMBL/GenBank/DDBJ whole genome shotgun (WGS) entry which is preliminary data.</text>
</comment>
<evidence type="ECO:0000313" key="1">
    <source>
        <dbReference type="EMBL" id="GBV21869.1"/>
    </source>
</evidence>
<proteinExistence type="predicted"/>